<feature type="coiled-coil region" evidence="1">
    <location>
        <begin position="279"/>
        <end position="306"/>
    </location>
</feature>
<evidence type="ECO:0008006" key="5">
    <source>
        <dbReference type="Google" id="ProtNLM"/>
    </source>
</evidence>
<accession>F8IEH5</accession>
<gene>
    <name evidence="3" type="ordered locus">TC41_0731</name>
</gene>
<proteinExistence type="predicted"/>
<organism evidence="3 4">
    <name type="scientific">Alicyclobacillus acidocaldarius (strain Tc-4-1)</name>
    <name type="common">Bacillus acidocaldarius</name>
    <dbReference type="NCBI Taxonomy" id="1048834"/>
    <lineage>
        <taxon>Bacteria</taxon>
        <taxon>Bacillati</taxon>
        <taxon>Bacillota</taxon>
        <taxon>Bacilli</taxon>
        <taxon>Bacillales</taxon>
        <taxon>Alicyclobacillaceae</taxon>
        <taxon>Alicyclobacillus</taxon>
    </lineage>
</organism>
<dbReference type="Proteomes" id="UP000000292">
    <property type="component" value="Chromosome"/>
</dbReference>
<keyword evidence="1" id="KW-0175">Coiled coil</keyword>
<dbReference type="AlphaFoldDB" id="F8IEH5"/>
<dbReference type="KEGG" id="aad:TC41_0731"/>
<name>F8IEH5_ALIAT</name>
<protein>
    <recommendedName>
        <fullName evidence="5">Tetratricopeptide repeat protein</fullName>
    </recommendedName>
</protein>
<evidence type="ECO:0000313" key="3">
    <source>
        <dbReference type="EMBL" id="AEJ42689.1"/>
    </source>
</evidence>
<dbReference type="HOGENOM" id="CLU_887507_0_0_9"/>
<feature type="region of interest" description="Disordered" evidence="2">
    <location>
        <begin position="237"/>
        <end position="256"/>
    </location>
</feature>
<reference evidence="4" key="2">
    <citation type="submission" date="2011-06" db="EMBL/GenBank/DDBJ databases">
        <title>The complete genome sequence of Alicyclobacillus acidocaldarius sp. Tc-4-1.</title>
        <authorList>
            <person name="Chen Y."/>
            <person name="He Y."/>
            <person name="Dong Z."/>
            <person name="Hu S."/>
        </authorList>
    </citation>
    <scope>NUCLEOTIDE SEQUENCE [LARGE SCALE GENOMIC DNA]</scope>
    <source>
        <strain evidence="4">Tc-4-1</strain>
    </source>
</reference>
<evidence type="ECO:0000256" key="2">
    <source>
        <dbReference type="SAM" id="MobiDB-lite"/>
    </source>
</evidence>
<evidence type="ECO:0000256" key="1">
    <source>
        <dbReference type="SAM" id="Coils"/>
    </source>
</evidence>
<dbReference type="PATRIC" id="fig|1048834.4.peg.688"/>
<dbReference type="STRING" id="1048834.TC41_0731"/>
<dbReference type="OrthoDB" id="2373454at2"/>
<dbReference type="EMBL" id="CP002902">
    <property type="protein sequence ID" value="AEJ42689.1"/>
    <property type="molecule type" value="Genomic_DNA"/>
</dbReference>
<sequence length="313" mass="34348">MVKLHLEARGECVVEQSALSFHQGMELYAMGEYSEALNAFLEEARSLEGKVPQRAGVAYRQAALCARRLGRMDDFDHYMRLAGREFLRASELPDQPAQHIREYSLLAAQCFLAVENLDLSSKSVTRAKTVEVALEEPMSEAVATAVEEGQEGPSDARAGFGMGAVEPLDAAPQQGAIGAHDARLGADIGSLREVPTGTEENELPRGEARDHLAHGLREVETRLTGAVAFERSDGAHVGSAATGWHGRDLGTGQDASWNEPAQVPRRMEASWATEVLDEIGEIHAQMVEAERRMLELERRLHRMLRELTAEGRQ</sequence>
<reference evidence="3 4" key="1">
    <citation type="journal article" date="2011" name="J. Bacteriol.">
        <title>Complete Genome Sequence of Alicyclobacillus acidocaldarius Strain Tc-4-1.</title>
        <authorList>
            <person name="Chen Y."/>
            <person name="He Y."/>
            <person name="Zhang B."/>
            <person name="Yang J."/>
            <person name="Li W."/>
            <person name="Dong Z."/>
            <person name="Hu S."/>
        </authorList>
    </citation>
    <scope>NUCLEOTIDE SEQUENCE [LARGE SCALE GENOMIC DNA]</scope>
    <source>
        <strain evidence="3 4">Tc-4-1</strain>
    </source>
</reference>
<evidence type="ECO:0000313" key="4">
    <source>
        <dbReference type="Proteomes" id="UP000000292"/>
    </source>
</evidence>